<dbReference type="Proteomes" id="UP000419017">
    <property type="component" value="Unassembled WGS sequence"/>
</dbReference>
<organism evidence="2 3">
    <name type="scientific">Oceanivirga miroungae</name>
    <dbReference type="NCBI Taxonomy" id="1130046"/>
    <lineage>
        <taxon>Bacteria</taxon>
        <taxon>Fusobacteriati</taxon>
        <taxon>Fusobacteriota</taxon>
        <taxon>Fusobacteriia</taxon>
        <taxon>Fusobacteriales</taxon>
        <taxon>Leptotrichiaceae</taxon>
        <taxon>Oceanivirga</taxon>
    </lineage>
</organism>
<keyword evidence="3" id="KW-1185">Reference proteome</keyword>
<dbReference type="PROSITE" id="PS51257">
    <property type="entry name" value="PROKAR_LIPOPROTEIN"/>
    <property type="match status" value="1"/>
</dbReference>
<dbReference type="EMBL" id="CABWIB010000001">
    <property type="protein sequence ID" value="VWL85917.1"/>
    <property type="molecule type" value="Genomic_DNA"/>
</dbReference>
<sequence length="92" mass="10784">MKKIIKLIIITIFIASCSATNMNISREEGYKLNRKYIFENYKKFVNDSQVGFYFTKSTYEFFSLIGDDIYHLVLDVDGNLIKKESYAAYDPK</sequence>
<dbReference type="AlphaFoldDB" id="A0A6I8M8R0"/>
<feature type="chain" id="PRO_5026324787" description="Lipoprotein" evidence="1">
    <location>
        <begin position="22"/>
        <end position="92"/>
    </location>
</feature>
<dbReference type="RefSeq" id="WP_156683872.1">
    <property type="nucleotide sequence ID" value="NZ_CABWIB010000001.1"/>
</dbReference>
<feature type="signal peptide" evidence="1">
    <location>
        <begin position="1"/>
        <end position="21"/>
    </location>
</feature>
<keyword evidence="1" id="KW-0732">Signal</keyword>
<proteinExistence type="predicted"/>
<reference evidence="2 3" key="1">
    <citation type="submission" date="2019-10" db="EMBL/GenBank/DDBJ databases">
        <authorList>
            <person name="Blom J."/>
        </authorList>
    </citation>
    <scope>NUCLEOTIDE SEQUENCE [LARGE SCALE GENOMIC DNA]</scope>
    <source>
        <strain evidence="2 3">ES3154-GLU</strain>
    </source>
</reference>
<protein>
    <recommendedName>
        <fullName evidence="4">Lipoprotein</fullName>
    </recommendedName>
</protein>
<accession>A0A6I8M8R0</accession>
<evidence type="ECO:0008006" key="4">
    <source>
        <dbReference type="Google" id="ProtNLM"/>
    </source>
</evidence>
<evidence type="ECO:0000313" key="3">
    <source>
        <dbReference type="Proteomes" id="UP000419017"/>
    </source>
</evidence>
<name>A0A6I8M8R0_9FUSO</name>
<gene>
    <name evidence="2" type="ORF">OMES3154_01202</name>
</gene>
<evidence type="ECO:0000256" key="1">
    <source>
        <dbReference type="SAM" id="SignalP"/>
    </source>
</evidence>
<evidence type="ECO:0000313" key="2">
    <source>
        <dbReference type="EMBL" id="VWL85917.1"/>
    </source>
</evidence>